<organism evidence="1">
    <name type="scientific">Heterosigma akashiwo</name>
    <name type="common">Chromophytic alga</name>
    <name type="synonym">Heterosigma carterae</name>
    <dbReference type="NCBI Taxonomy" id="2829"/>
    <lineage>
        <taxon>Eukaryota</taxon>
        <taxon>Sar</taxon>
        <taxon>Stramenopiles</taxon>
        <taxon>Ochrophyta</taxon>
        <taxon>Raphidophyceae</taxon>
        <taxon>Chattonellales</taxon>
        <taxon>Chattonellaceae</taxon>
        <taxon>Heterosigma</taxon>
    </lineage>
</organism>
<dbReference type="AlphaFoldDB" id="A0A7S3XPQ2"/>
<evidence type="ECO:0000313" key="1">
    <source>
        <dbReference type="EMBL" id="CAE0628578.1"/>
    </source>
</evidence>
<gene>
    <name evidence="1" type="ORF">HAKA00212_LOCUS7260</name>
</gene>
<proteinExistence type="predicted"/>
<reference evidence="1" key="1">
    <citation type="submission" date="2021-01" db="EMBL/GenBank/DDBJ databases">
        <authorList>
            <person name="Corre E."/>
            <person name="Pelletier E."/>
            <person name="Niang G."/>
            <person name="Scheremetjew M."/>
            <person name="Finn R."/>
            <person name="Kale V."/>
            <person name="Holt S."/>
            <person name="Cochrane G."/>
            <person name="Meng A."/>
            <person name="Brown T."/>
            <person name="Cohen L."/>
        </authorList>
    </citation>
    <scope>NUCLEOTIDE SEQUENCE</scope>
    <source>
        <strain evidence="1">CCMP3107</strain>
    </source>
</reference>
<sequence length="180" mass="19556">MHTAKSRSWHKFCSEDKQPPFDGVYKAILQGRGSNPIIDTERSVSTLLNNLFPDRAAEASEDAAVAAVQERVERWVSQFENLCSKGAVELIMVRGVAGGRPAGLTKQGTARRLRGVPCLAALAMTGCFQMTSTSAALALAGLLPEEMAAGKKLVQQQHCHARLSSRLETIRTPCKWSPHL</sequence>
<accession>A0A7S3XPQ2</accession>
<protein>
    <submittedName>
        <fullName evidence="1">Uncharacterized protein</fullName>
    </submittedName>
</protein>
<dbReference type="EMBL" id="HBIU01015542">
    <property type="protein sequence ID" value="CAE0628578.1"/>
    <property type="molecule type" value="Transcribed_RNA"/>
</dbReference>
<name>A0A7S3XPQ2_HETAK</name>